<feature type="compositionally biased region" description="Low complexity" evidence="1">
    <location>
        <begin position="141"/>
        <end position="156"/>
    </location>
</feature>
<dbReference type="InterPro" id="IPR000626">
    <property type="entry name" value="Ubiquitin-like_dom"/>
</dbReference>
<gene>
    <name evidence="5" type="ORF">CALMAC_LOCUS20439</name>
</gene>
<feature type="compositionally biased region" description="Basic residues" evidence="1">
    <location>
        <begin position="122"/>
        <end position="132"/>
    </location>
</feature>
<dbReference type="InterPro" id="IPR029071">
    <property type="entry name" value="Ubiquitin-like_domsf"/>
</dbReference>
<dbReference type="GO" id="GO:0043130">
    <property type="term" value="F:ubiquitin binding"/>
    <property type="evidence" value="ECO:0007669"/>
    <property type="project" value="TreeGrafter"/>
</dbReference>
<dbReference type="PROSITE" id="PS50033">
    <property type="entry name" value="UBX"/>
    <property type="match status" value="1"/>
</dbReference>
<dbReference type="SUPFAM" id="SSF52833">
    <property type="entry name" value="Thioredoxin-like"/>
    <property type="match status" value="1"/>
</dbReference>
<sequence length="687" mass="78722">MSLMSFFSCRLKYTFIVLLFFTSCKANIKTKMSENREEILADFQACTGIDDVTEAIYHLDETNWDLLRAVSRVMPPDTQSFQPIPDPDIMVVEDDEVGRRDIPAAPIETATDRMEVAEKAFSPHKSRVTRHQQKMDSQDNSTPSTSSGASSSTSSSKKMLKFNVQYSDRVIKIELPDDRTVHHLKMELEKELKIPSCRHMLSSWARLAQYENTPFSKLMLPEENTLHLSVKPSEGGFTADDENIVTERLNGTYTLNIKFESKTYNLKYQGTKTILEVKTDFYTLTNVPVRYQIWSGWPPNIDDNTMLALSGISYPEHDLTVRRSTQTNHTKEKKSMPVVQIDSDDDEFEDASESFTVDDEYFVDNDVTTRKTEPLIPENVEDEIVGSITFSENFTTRYGPIHPPFYQGTLDDALKEACSKPAKERKILAIYLHHDASVLTNVFCTQLLGFESVMQTLENNFVLWGWDITFESNRQKLQQSVNGCLGSTAAMSLRTIPVDRLPALVLIMRIRSSTDVFNVIYGNVGVNELLSSLIECVEVFSEHQRVEIREEAERAEREMVKLEQDLAYRESLEADRAKEEAKRNQERAEHEARRRQESEKAETEARKEAYRKEVEAKLPPEPPMCQGDGITKIKFRLPKGEFIERRFEANTPLKVLLDFLVVQGYPAEEFKVISSWPRRDVSKPNLS</sequence>
<keyword evidence="2" id="KW-0732">Signal</keyword>
<dbReference type="InterPro" id="IPR050730">
    <property type="entry name" value="UBX_domain-protein"/>
</dbReference>
<dbReference type="CDD" id="cd17130">
    <property type="entry name" value="Ubl2_FAF1"/>
    <property type="match status" value="1"/>
</dbReference>
<reference evidence="5 6" key="1">
    <citation type="submission" date="2019-01" db="EMBL/GenBank/DDBJ databases">
        <authorList>
            <person name="Sayadi A."/>
        </authorList>
    </citation>
    <scope>NUCLEOTIDE SEQUENCE [LARGE SCALE GENOMIC DNA]</scope>
</reference>
<proteinExistence type="predicted"/>
<dbReference type="Pfam" id="PF14555">
    <property type="entry name" value="UBA_4"/>
    <property type="match status" value="1"/>
</dbReference>
<dbReference type="InterPro" id="IPR001012">
    <property type="entry name" value="UBX_dom"/>
</dbReference>
<dbReference type="OrthoDB" id="1920064at2759"/>
<dbReference type="GO" id="GO:0005634">
    <property type="term" value="C:nucleus"/>
    <property type="evidence" value="ECO:0007669"/>
    <property type="project" value="TreeGrafter"/>
</dbReference>
<feature type="domain" description="Ubiquitin-like" evidence="4">
    <location>
        <begin position="160"/>
        <end position="235"/>
    </location>
</feature>
<evidence type="ECO:0000259" key="4">
    <source>
        <dbReference type="PROSITE" id="PS50053"/>
    </source>
</evidence>
<protein>
    <submittedName>
        <fullName evidence="5">Uncharacterized protein</fullName>
    </submittedName>
</protein>
<evidence type="ECO:0000259" key="3">
    <source>
        <dbReference type="PROSITE" id="PS50033"/>
    </source>
</evidence>
<evidence type="ECO:0000256" key="2">
    <source>
        <dbReference type="SAM" id="SignalP"/>
    </source>
</evidence>
<organism evidence="5 6">
    <name type="scientific">Callosobruchus maculatus</name>
    <name type="common">Southern cowpea weevil</name>
    <name type="synonym">Pulse bruchid</name>
    <dbReference type="NCBI Taxonomy" id="64391"/>
    <lineage>
        <taxon>Eukaryota</taxon>
        <taxon>Metazoa</taxon>
        <taxon>Ecdysozoa</taxon>
        <taxon>Arthropoda</taxon>
        <taxon>Hexapoda</taxon>
        <taxon>Insecta</taxon>
        <taxon>Pterygota</taxon>
        <taxon>Neoptera</taxon>
        <taxon>Endopterygota</taxon>
        <taxon>Coleoptera</taxon>
        <taxon>Polyphaga</taxon>
        <taxon>Cucujiformia</taxon>
        <taxon>Chrysomeloidea</taxon>
        <taxon>Chrysomelidae</taxon>
        <taxon>Bruchinae</taxon>
        <taxon>Bruchini</taxon>
        <taxon>Callosobruchus</taxon>
    </lineage>
</organism>
<evidence type="ECO:0000313" key="6">
    <source>
        <dbReference type="Proteomes" id="UP000410492"/>
    </source>
</evidence>
<dbReference type="GO" id="GO:0036503">
    <property type="term" value="P:ERAD pathway"/>
    <property type="evidence" value="ECO:0007669"/>
    <property type="project" value="TreeGrafter"/>
</dbReference>
<dbReference type="Gene3D" id="1.10.8.10">
    <property type="entry name" value="DNA helicase RuvA subunit, C-terminal domain"/>
    <property type="match status" value="1"/>
</dbReference>
<dbReference type="InterPro" id="IPR049483">
    <property type="entry name" value="FAF1_2-like_UAS"/>
</dbReference>
<dbReference type="InterPro" id="IPR044541">
    <property type="entry name" value="FAF1_UBA"/>
</dbReference>
<dbReference type="Gene3D" id="3.10.20.90">
    <property type="entry name" value="Phosphatidylinositol 3-kinase Catalytic Subunit, Chain A, domain 1"/>
    <property type="match status" value="3"/>
</dbReference>
<dbReference type="AlphaFoldDB" id="A0A653DWI9"/>
<feature type="region of interest" description="Disordered" evidence="1">
    <location>
        <begin position="120"/>
        <end position="158"/>
    </location>
</feature>
<evidence type="ECO:0000313" key="5">
    <source>
        <dbReference type="EMBL" id="VEN63691.1"/>
    </source>
</evidence>
<dbReference type="CDD" id="cd14413">
    <property type="entry name" value="UBA_FAF1"/>
    <property type="match status" value="1"/>
</dbReference>
<dbReference type="EMBL" id="CAACVG010014774">
    <property type="protein sequence ID" value="VEN63691.1"/>
    <property type="molecule type" value="Genomic_DNA"/>
</dbReference>
<dbReference type="PANTHER" id="PTHR23322:SF96">
    <property type="entry name" value="FAS-ASSOCIATED FACTOR 1"/>
    <property type="match status" value="1"/>
</dbReference>
<evidence type="ECO:0000256" key="1">
    <source>
        <dbReference type="SAM" id="MobiDB-lite"/>
    </source>
</evidence>
<dbReference type="InterPro" id="IPR006577">
    <property type="entry name" value="UAS"/>
</dbReference>
<dbReference type="GO" id="GO:0005783">
    <property type="term" value="C:endoplasmic reticulum"/>
    <property type="evidence" value="ECO:0007669"/>
    <property type="project" value="TreeGrafter"/>
</dbReference>
<feature type="chain" id="PRO_5024790281" evidence="2">
    <location>
        <begin position="27"/>
        <end position="687"/>
    </location>
</feature>
<dbReference type="Proteomes" id="UP000410492">
    <property type="component" value="Unassembled WGS sequence"/>
</dbReference>
<feature type="domain" description="UBX" evidence="3">
    <location>
        <begin position="626"/>
        <end position="687"/>
    </location>
</feature>
<name>A0A653DWI9_CALMS</name>
<keyword evidence="6" id="KW-1185">Reference proteome</keyword>
<feature type="signal peptide" evidence="2">
    <location>
        <begin position="1"/>
        <end position="26"/>
    </location>
</feature>
<accession>A0A653DWI9</accession>
<dbReference type="Pfam" id="PF00789">
    <property type="entry name" value="UBX"/>
    <property type="match status" value="1"/>
</dbReference>
<dbReference type="Pfam" id="PF21021">
    <property type="entry name" value="FAF1"/>
    <property type="match status" value="1"/>
</dbReference>
<feature type="region of interest" description="Disordered" evidence="1">
    <location>
        <begin position="573"/>
        <end position="607"/>
    </location>
</feature>
<dbReference type="InterPro" id="IPR036249">
    <property type="entry name" value="Thioredoxin-like_sf"/>
</dbReference>
<dbReference type="SMART" id="SM00594">
    <property type="entry name" value="UAS"/>
    <property type="match status" value="1"/>
</dbReference>
<dbReference type="PANTHER" id="PTHR23322">
    <property type="entry name" value="FAS-ASSOCIATED PROTEIN"/>
    <property type="match status" value="1"/>
</dbReference>
<dbReference type="PROSITE" id="PS50053">
    <property type="entry name" value="UBIQUITIN_2"/>
    <property type="match status" value="1"/>
</dbReference>
<dbReference type="Gene3D" id="3.40.30.10">
    <property type="entry name" value="Glutaredoxin"/>
    <property type="match status" value="1"/>
</dbReference>
<dbReference type="SUPFAM" id="SSF54236">
    <property type="entry name" value="Ubiquitin-like"/>
    <property type="match status" value="3"/>
</dbReference>